<dbReference type="AlphaFoldDB" id="A0A368K005"/>
<feature type="non-terminal residue" evidence="1">
    <location>
        <position position="164"/>
    </location>
</feature>
<feature type="non-terminal residue" evidence="1">
    <location>
        <position position="1"/>
    </location>
</feature>
<dbReference type="PANTHER" id="PTHR39431:SF1">
    <property type="entry name" value="FRPA_C-RELATED PROTEIN"/>
    <property type="match status" value="1"/>
</dbReference>
<dbReference type="EMBL" id="QOZG01000112">
    <property type="protein sequence ID" value="RCS21290.1"/>
    <property type="molecule type" value="Genomic_DNA"/>
</dbReference>
<comment type="caution">
    <text evidence="1">The sequence shown here is derived from an EMBL/GenBank/DDBJ whole genome shotgun (WGS) entry which is preliminary data.</text>
</comment>
<evidence type="ECO:0000313" key="2">
    <source>
        <dbReference type="Proteomes" id="UP000253420"/>
    </source>
</evidence>
<gene>
    <name evidence="1" type="ORF">DUT91_25160</name>
</gene>
<evidence type="ECO:0000313" key="1">
    <source>
        <dbReference type="EMBL" id="RCS21290.1"/>
    </source>
</evidence>
<dbReference type="PANTHER" id="PTHR39431">
    <property type="entry name" value="FRPA/C-RELATED PROTEIN"/>
    <property type="match status" value="1"/>
</dbReference>
<accession>A0A368K005</accession>
<name>A0A368K005_9HYPH</name>
<dbReference type="Proteomes" id="UP000253420">
    <property type="component" value="Unassembled WGS sequence"/>
</dbReference>
<protein>
    <submittedName>
        <fullName evidence="1">Uncharacterized protein</fullName>
    </submittedName>
</protein>
<organism evidence="1 2">
    <name type="scientific">Phyllobacterium salinisoli</name>
    <dbReference type="NCBI Taxonomy" id="1899321"/>
    <lineage>
        <taxon>Bacteria</taxon>
        <taxon>Pseudomonadati</taxon>
        <taxon>Pseudomonadota</taxon>
        <taxon>Alphaproteobacteria</taxon>
        <taxon>Hyphomicrobiales</taxon>
        <taxon>Phyllobacteriaceae</taxon>
        <taxon>Phyllobacterium</taxon>
    </lineage>
</organism>
<keyword evidence="2" id="KW-1185">Reference proteome</keyword>
<proteinExistence type="predicted"/>
<reference evidence="1 2" key="1">
    <citation type="submission" date="2018-07" db="EMBL/GenBank/DDBJ databases">
        <title>The draft genome of Phyllobacterium salinisoli.</title>
        <authorList>
            <person name="Liu L."/>
            <person name="Li L."/>
            <person name="Zhang X."/>
            <person name="Liang L."/>
        </authorList>
    </citation>
    <scope>NUCLEOTIDE SEQUENCE [LARGE SCALE GENOMIC DNA]</scope>
    <source>
        <strain evidence="1 2">LLAN61</strain>
    </source>
</reference>
<sequence>DQTAWVGPNDGMLVIDLATDGSAGPDGQIDQTKEIAFSLWKTEDERQAELREKGIDDTGRPITDLEGLRHAFDSNGDNILDAWDARWSEFRVWQDADQNGIAGPGELLTMSEAGIRLIELMPSKEGVRQFADGSAITGTSKAQMTDGTKMLVGDVTLAFRPSLT</sequence>